<accession>A0AAD9D9Z1</accession>
<feature type="compositionally biased region" description="Low complexity" evidence="1">
    <location>
        <begin position="44"/>
        <end position="55"/>
    </location>
</feature>
<feature type="region of interest" description="Disordered" evidence="1">
    <location>
        <begin position="162"/>
        <end position="183"/>
    </location>
</feature>
<protein>
    <submittedName>
        <fullName evidence="2">Uncharacterized protein</fullName>
    </submittedName>
</protein>
<comment type="caution">
    <text evidence="2">The sequence shown here is derived from an EMBL/GenBank/DDBJ whole genome shotgun (WGS) entry which is preliminary data.</text>
</comment>
<feature type="region of interest" description="Disordered" evidence="1">
    <location>
        <begin position="290"/>
        <end position="340"/>
    </location>
</feature>
<feature type="compositionally biased region" description="Basic and acidic residues" evidence="1">
    <location>
        <begin position="96"/>
        <end position="112"/>
    </location>
</feature>
<name>A0AAD9D9Z1_9STRA</name>
<evidence type="ECO:0000313" key="2">
    <source>
        <dbReference type="EMBL" id="KAK1738208.1"/>
    </source>
</evidence>
<feature type="compositionally biased region" description="Polar residues" evidence="1">
    <location>
        <begin position="211"/>
        <end position="232"/>
    </location>
</feature>
<proteinExistence type="predicted"/>
<dbReference type="EMBL" id="JATAAI010000021">
    <property type="protein sequence ID" value="KAK1738208.1"/>
    <property type="molecule type" value="Genomic_DNA"/>
</dbReference>
<keyword evidence="3" id="KW-1185">Reference proteome</keyword>
<evidence type="ECO:0000256" key="1">
    <source>
        <dbReference type="SAM" id="MobiDB-lite"/>
    </source>
</evidence>
<reference evidence="2" key="1">
    <citation type="submission" date="2023-06" db="EMBL/GenBank/DDBJ databases">
        <title>Survivors Of The Sea: Transcriptome response of Skeletonema marinoi to long-term dormancy.</title>
        <authorList>
            <person name="Pinder M.I.M."/>
            <person name="Kourtchenko O."/>
            <person name="Robertson E.K."/>
            <person name="Larsson T."/>
            <person name="Maumus F."/>
            <person name="Osuna-Cruz C.M."/>
            <person name="Vancaester E."/>
            <person name="Stenow R."/>
            <person name="Vandepoele K."/>
            <person name="Ploug H."/>
            <person name="Bruchert V."/>
            <person name="Godhe A."/>
            <person name="Topel M."/>
        </authorList>
    </citation>
    <scope>NUCLEOTIDE SEQUENCE</scope>
    <source>
        <strain evidence="2">R05AC</strain>
    </source>
</reference>
<feature type="region of interest" description="Disordered" evidence="1">
    <location>
        <begin position="1"/>
        <end position="114"/>
    </location>
</feature>
<feature type="compositionally biased region" description="Polar residues" evidence="1">
    <location>
        <begin position="162"/>
        <end position="173"/>
    </location>
</feature>
<gene>
    <name evidence="2" type="ORF">QTG54_010877</name>
</gene>
<organism evidence="2 3">
    <name type="scientific">Skeletonema marinoi</name>
    <dbReference type="NCBI Taxonomy" id="267567"/>
    <lineage>
        <taxon>Eukaryota</taxon>
        <taxon>Sar</taxon>
        <taxon>Stramenopiles</taxon>
        <taxon>Ochrophyta</taxon>
        <taxon>Bacillariophyta</taxon>
        <taxon>Coscinodiscophyceae</taxon>
        <taxon>Thalassiosirophycidae</taxon>
        <taxon>Thalassiosirales</taxon>
        <taxon>Skeletonemataceae</taxon>
        <taxon>Skeletonema</taxon>
        <taxon>Skeletonema marinoi-dohrnii complex</taxon>
    </lineage>
</organism>
<dbReference type="Proteomes" id="UP001224775">
    <property type="component" value="Unassembled WGS sequence"/>
</dbReference>
<sequence>MRSVQGIFRSGGQNGGESQQNSPPRTPSPPTHRAIFRRPKQTYSPSASSASSEESIMAALPRGPSWPPLTIPESESADTSRLLGLSRPIQTGSSVSRHELNASSSSEREQRQKPSFYKIQMRNGMAKLASGDDSSVNISDDHNDRIQLTPIQERKNRLIRASNITEASSSASGSLRRKGAEHQQTWEVHNWEVLENGQIVAAAAKTTTTANPGTPSSMGSSRQNRIATSTPNAPKKPFLRSMRNQATPSTKSSNSPESPPSLQKCSFDTISTGASSADNSFYNEMLDLAEPESPPRMDRMSCPDQVLFEDGSKESKRRSSRSQRSSRSGKESNIGKMDDTCSTGFISQLIDFISIGPCCQMDSMCRGRSSQTVS</sequence>
<dbReference type="AlphaFoldDB" id="A0AAD9D9Z1"/>
<evidence type="ECO:0000313" key="3">
    <source>
        <dbReference type="Proteomes" id="UP001224775"/>
    </source>
</evidence>
<feature type="region of interest" description="Disordered" evidence="1">
    <location>
        <begin position="207"/>
        <end position="269"/>
    </location>
</feature>
<feature type="compositionally biased region" description="Polar residues" evidence="1">
    <location>
        <begin position="242"/>
        <end position="269"/>
    </location>
</feature>